<proteinExistence type="predicted"/>
<keyword evidence="2 5" id="KW-0812">Transmembrane</keyword>
<keyword evidence="4 5" id="KW-0472">Membrane</keyword>
<dbReference type="Proteomes" id="UP000770661">
    <property type="component" value="Unassembled WGS sequence"/>
</dbReference>
<feature type="transmembrane region" description="Helical" evidence="5">
    <location>
        <begin position="42"/>
        <end position="72"/>
    </location>
</feature>
<evidence type="ECO:0000256" key="1">
    <source>
        <dbReference type="ARBA" id="ARBA00004141"/>
    </source>
</evidence>
<keyword evidence="7" id="KW-1185">Reference proteome</keyword>
<organism evidence="6 7">
    <name type="scientific">Chionoecetes opilio</name>
    <name type="common">Atlantic snow crab</name>
    <name type="synonym">Cancer opilio</name>
    <dbReference type="NCBI Taxonomy" id="41210"/>
    <lineage>
        <taxon>Eukaryota</taxon>
        <taxon>Metazoa</taxon>
        <taxon>Ecdysozoa</taxon>
        <taxon>Arthropoda</taxon>
        <taxon>Crustacea</taxon>
        <taxon>Multicrustacea</taxon>
        <taxon>Malacostraca</taxon>
        <taxon>Eumalacostraca</taxon>
        <taxon>Eucarida</taxon>
        <taxon>Decapoda</taxon>
        <taxon>Pleocyemata</taxon>
        <taxon>Brachyura</taxon>
        <taxon>Eubrachyura</taxon>
        <taxon>Majoidea</taxon>
        <taxon>Majidae</taxon>
        <taxon>Chionoecetes</taxon>
    </lineage>
</organism>
<evidence type="ECO:0000256" key="4">
    <source>
        <dbReference type="ARBA" id="ARBA00023136"/>
    </source>
</evidence>
<dbReference type="Pfam" id="PF13520">
    <property type="entry name" value="AA_permease_2"/>
    <property type="match status" value="1"/>
</dbReference>
<dbReference type="EMBL" id="JACEEZ010011015">
    <property type="protein sequence ID" value="KAG0721505.1"/>
    <property type="molecule type" value="Genomic_DNA"/>
</dbReference>
<dbReference type="InterPro" id="IPR002293">
    <property type="entry name" value="AA/rel_permease1"/>
</dbReference>
<evidence type="ECO:0000313" key="7">
    <source>
        <dbReference type="Proteomes" id="UP000770661"/>
    </source>
</evidence>
<feature type="transmembrane region" description="Helical" evidence="5">
    <location>
        <begin position="93"/>
        <end position="111"/>
    </location>
</feature>
<protein>
    <submittedName>
        <fullName evidence="6">Y+L amino acid transporter 2</fullName>
    </submittedName>
</protein>
<feature type="transmembrane region" description="Helical" evidence="5">
    <location>
        <begin position="117"/>
        <end position="139"/>
    </location>
</feature>
<sequence length="195" mass="21843">MSVTCVIVIYTLTNVAYFAVLPKDLMLASPAVAVTFGNLTLGVMAWTIPVFVACSISGGLNGNTITYSRLLFVSARRGHLPRLLSLVHIENNTPVTSLIFLTLMSMLMFVTSDVRVLINYLAFAGNLMALMCISSFFWFRVKHPDWPRSIKHLECLTLKQGHKLKSARDLVISQKVSRILESSYEVFYAITFSER</sequence>
<evidence type="ECO:0000256" key="3">
    <source>
        <dbReference type="ARBA" id="ARBA00022989"/>
    </source>
</evidence>
<name>A0A8J4YHS8_CHIOP</name>
<comment type="subcellular location">
    <subcellularLocation>
        <location evidence="1">Membrane</location>
        <topology evidence="1">Multi-pass membrane protein</topology>
    </subcellularLocation>
</comment>
<accession>A0A8J4YHS8</accession>
<reference evidence="6" key="1">
    <citation type="submission" date="2020-07" db="EMBL/GenBank/DDBJ databases">
        <title>The High-quality genome of the commercially important snow crab, Chionoecetes opilio.</title>
        <authorList>
            <person name="Jeong J.-H."/>
            <person name="Ryu S."/>
        </authorList>
    </citation>
    <scope>NUCLEOTIDE SEQUENCE</scope>
    <source>
        <strain evidence="6">MADBK_172401_WGS</strain>
        <tissue evidence="6">Digestive gland</tissue>
    </source>
</reference>
<evidence type="ECO:0000256" key="2">
    <source>
        <dbReference type="ARBA" id="ARBA00022692"/>
    </source>
</evidence>
<dbReference type="PANTHER" id="PTHR11785">
    <property type="entry name" value="AMINO ACID TRANSPORTER"/>
    <property type="match status" value="1"/>
</dbReference>
<dbReference type="Gene3D" id="1.20.1740.10">
    <property type="entry name" value="Amino acid/polyamine transporter I"/>
    <property type="match status" value="1"/>
</dbReference>
<dbReference type="GO" id="GO:0016020">
    <property type="term" value="C:membrane"/>
    <property type="evidence" value="ECO:0007669"/>
    <property type="project" value="UniProtKB-SubCell"/>
</dbReference>
<dbReference type="PANTHER" id="PTHR11785:SF528">
    <property type="entry name" value="AMINO ACID TRANSPORTER PROTEIN JHI-21"/>
    <property type="match status" value="1"/>
</dbReference>
<dbReference type="InterPro" id="IPR050598">
    <property type="entry name" value="AminoAcid_Transporter"/>
</dbReference>
<dbReference type="OrthoDB" id="6378399at2759"/>
<dbReference type="GO" id="GO:0015179">
    <property type="term" value="F:L-amino acid transmembrane transporter activity"/>
    <property type="evidence" value="ECO:0007669"/>
    <property type="project" value="TreeGrafter"/>
</dbReference>
<keyword evidence="3 5" id="KW-1133">Transmembrane helix</keyword>
<evidence type="ECO:0000256" key="5">
    <source>
        <dbReference type="SAM" id="Phobius"/>
    </source>
</evidence>
<gene>
    <name evidence="6" type="primary">slc7a6_3</name>
    <name evidence="6" type="ORF">GWK47_046313</name>
</gene>
<comment type="caution">
    <text evidence="6">The sequence shown here is derived from an EMBL/GenBank/DDBJ whole genome shotgun (WGS) entry which is preliminary data.</text>
</comment>
<dbReference type="AlphaFoldDB" id="A0A8J4YHS8"/>
<evidence type="ECO:0000313" key="6">
    <source>
        <dbReference type="EMBL" id="KAG0721505.1"/>
    </source>
</evidence>